<name>A0A8H3IXJ8_9LECA</name>
<reference evidence="2" key="1">
    <citation type="submission" date="2021-03" db="EMBL/GenBank/DDBJ databases">
        <authorList>
            <person name="Tagirdzhanova G."/>
        </authorList>
    </citation>
    <scope>NUCLEOTIDE SEQUENCE</scope>
</reference>
<gene>
    <name evidence="2" type="ORF">HETSPECPRED_007801</name>
</gene>
<proteinExistence type="predicted"/>
<sequence length="339" mass="37531">MDDSLISQSSSRHQKHQGQRKSLDAQLPRQPSGNNTGGRTHLLILNGGGHTAFLGDFFALVRFFEQRPSFNFGGEYWTTESPDECFARNKGVVDIKFGGDTVLEKSEIVDPKDGTSTRNTQNWVYLPPPDALARFDAWLRIKSDTNASERAMPGDSIILIFLAHGVQRTTSVPGSPDPVHTPIGLQLGHNILEAEKLVAQLRRLEKDIQINVISLSCYSGVFSSRIAADGQTDRWILTEREKAWPALRSPSNRYRNSLFVAGLVRSLGGLSTLPISLGLKMVKDDVTKATQSHPDPSRLSTPQSYHSVHGNYKVASLLFRACADFPIIPQNTAARRRNE</sequence>
<protein>
    <submittedName>
        <fullName evidence="2">Uncharacterized protein</fullName>
    </submittedName>
</protein>
<accession>A0A8H3IXJ8</accession>
<dbReference type="AlphaFoldDB" id="A0A8H3IXJ8"/>
<feature type="compositionally biased region" description="Polar residues" evidence="1">
    <location>
        <begin position="1"/>
        <end position="11"/>
    </location>
</feature>
<evidence type="ECO:0000256" key="1">
    <source>
        <dbReference type="SAM" id="MobiDB-lite"/>
    </source>
</evidence>
<feature type="compositionally biased region" description="Polar residues" evidence="1">
    <location>
        <begin position="29"/>
        <end position="38"/>
    </location>
</feature>
<evidence type="ECO:0000313" key="2">
    <source>
        <dbReference type="EMBL" id="CAF9931134.1"/>
    </source>
</evidence>
<feature type="region of interest" description="Disordered" evidence="1">
    <location>
        <begin position="1"/>
        <end position="41"/>
    </location>
</feature>
<comment type="caution">
    <text evidence="2">The sequence shown here is derived from an EMBL/GenBank/DDBJ whole genome shotgun (WGS) entry which is preliminary data.</text>
</comment>
<keyword evidence="3" id="KW-1185">Reference proteome</keyword>
<organism evidence="2 3">
    <name type="scientific">Heterodermia speciosa</name>
    <dbReference type="NCBI Taxonomy" id="116794"/>
    <lineage>
        <taxon>Eukaryota</taxon>
        <taxon>Fungi</taxon>
        <taxon>Dikarya</taxon>
        <taxon>Ascomycota</taxon>
        <taxon>Pezizomycotina</taxon>
        <taxon>Lecanoromycetes</taxon>
        <taxon>OSLEUM clade</taxon>
        <taxon>Lecanoromycetidae</taxon>
        <taxon>Caliciales</taxon>
        <taxon>Physciaceae</taxon>
        <taxon>Heterodermia</taxon>
    </lineage>
</organism>
<evidence type="ECO:0000313" key="3">
    <source>
        <dbReference type="Proteomes" id="UP000664521"/>
    </source>
</evidence>
<dbReference type="OrthoDB" id="3439773at2759"/>
<dbReference type="EMBL" id="CAJPDS010000058">
    <property type="protein sequence ID" value="CAF9931134.1"/>
    <property type="molecule type" value="Genomic_DNA"/>
</dbReference>
<dbReference type="Proteomes" id="UP000664521">
    <property type="component" value="Unassembled WGS sequence"/>
</dbReference>